<dbReference type="PANTHER" id="PTHR21013:SF10">
    <property type="entry name" value="ATP SYNTHASE MITOCHONDRIAL F1 COMPLEX ASSEMBLY FACTOR 2"/>
    <property type="match status" value="1"/>
</dbReference>
<keyword evidence="5" id="KW-1185">Reference proteome</keyword>
<dbReference type="Gene3D" id="3.30.2180.10">
    <property type="entry name" value="ATP12-like"/>
    <property type="match status" value="1"/>
</dbReference>
<sequence>MRDELTPFDKTTPEDLARKLSKRELPKRFYKEATYASVEGGFAIHLDGRAVKTPGRVPLVLAQESLAKALAAEWHAQVKVIDPGKMPLTRIVNSALDAVTPRFAEVADDAAKYCGTDLVCYRADTPQKLVDRQMAEWDPVVAWAEDLLGGKFTLVAGLIHREQPQDLLRAYRACLDKFTPIQLAAFHTAVTLTGSALLALAVAEGQLQPDQAWKAAHVDEDFNIELWGQDADAAELRAYKKSEFDAAILVLTA</sequence>
<dbReference type="PANTHER" id="PTHR21013">
    <property type="entry name" value="ATP SYNTHASE MITOCHONDRIAL F1 COMPLEX ASSEMBLY FACTOR 2/ATP12 PROTEIN, MITOCHONDRIAL PRECURSOR"/>
    <property type="match status" value="1"/>
</dbReference>
<dbReference type="AlphaFoldDB" id="A0A939J804"/>
<comment type="caution">
    <text evidence="4">The sequence shown here is derived from an EMBL/GenBank/DDBJ whole genome shotgun (WGS) entry which is preliminary data.</text>
</comment>
<keyword evidence="3" id="KW-0143">Chaperone</keyword>
<dbReference type="InterPro" id="IPR042272">
    <property type="entry name" value="ATP12_ATP_synth-F1-assembly_N"/>
</dbReference>
<protein>
    <submittedName>
        <fullName evidence="4">ATPase</fullName>
    </submittedName>
</protein>
<dbReference type="Proteomes" id="UP000664779">
    <property type="component" value="Unassembled WGS sequence"/>
</dbReference>
<dbReference type="InterPro" id="IPR011419">
    <property type="entry name" value="ATP12_ATP_synth-F1-assembly"/>
</dbReference>
<evidence type="ECO:0000313" key="4">
    <source>
        <dbReference type="EMBL" id="MBO0344796.1"/>
    </source>
</evidence>
<proteinExistence type="inferred from homology"/>
<evidence type="ECO:0000256" key="2">
    <source>
        <dbReference type="ARBA" id="ARBA00022946"/>
    </source>
</evidence>
<name>A0A939J804_9HYPH</name>
<evidence type="ECO:0000256" key="1">
    <source>
        <dbReference type="ARBA" id="ARBA00008231"/>
    </source>
</evidence>
<dbReference type="SUPFAM" id="SSF160909">
    <property type="entry name" value="ATP12-like"/>
    <property type="match status" value="1"/>
</dbReference>
<evidence type="ECO:0000313" key="5">
    <source>
        <dbReference type="Proteomes" id="UP000664779"/>
    </source>
</evidence>
<keyword evidence="2" id="KW-0809">Transit peptide</keyword>
<accession>A0A939J804</accession>
<dbReference type="RefSeq" id="WP_206938962.1">
    <property type="nucleotide sequence ID" value="NZ_JAFLNF010000002.1"/>
</dbReference>
<dbReference type="Pfam" id="PF07542">
    <property type="entry name" value="ATP12"/>
    <property type="match status" value="1"/>
</dbReference>
<reference evidence="4" key="1">
    <citation type="submission" date="2021-03" db="EMBL/GenBank/DDBJ databases">
        <title>Roseibium sp. CAU 1637 isolated from Incheon.</title>
        <authorList>
            <person name="Kim W."/>
        </authorList>
    </citation>
    <scope>NUCLEOTIDE SEQUENCE</scope>
    <source>
        <strain evidence="4">CAU 1637</strain>
    </source>
</reference>
<comment type="similarity">
    <text evidence="1">Belongs to the ATP12 family.</text>
</comment>
<dbReference type="EMBL" id="JAFLNF010000002">
    <property type="protein sequence ID" value="MBO0344796.1"/>
    <property type="molecule type" value="Genomic_DNA"/>
</dbReference>
<organism evidence="4 5">
    <name type="scientific">Roseibium limicola</name>
    <dbReference type="NCBI Taxonomy" id="2816037"/>
    <lineage>
        <taxon>Bacteria</taxon>
        <taxon>Pseudomonadati</taxon>
        <taxon>Pseudomonadota</taxon>
        <taxon>Alphaproteobacteria</taxon>
        <taxon>Hyphomicrobiales</taxon>
        <taxon>Stappiaceae</taxon>
        <taxon>Roseibium</taxon>
    </lineage>
</organism>
<gene>
    <name evidence="4" type="ORF">J0X15_06165</name>
</gene>
<dbReference type="InterPro" id="IPR023335">
    <property type="entry name" value="ATP12_ortho_dom_sf"/>
</dbReference>
<evidence type="ECO:0000256" key="3">
    <source>
        <dbReference type="ARBA" id="ARBA00023186"/>
    </source>
</evidence>
<dbReference type="Gene3D" id="1.10.3580.10">
    <property type="entry name" value="ATP12 ATPase"/>
    <property type="match status" value="1"/>
</dbReference>
<dbReference type="GO" id="GO:0043461">
    <property type="term" value="P:proton-transporting ATP synthase complex assembly"/>
    <property type="evidence" value="ECO:0007669"/>
    <property type="project" value="InterPro"/>
</dbReference>